<keyword evidence="6" id="KW-1185">Reference proteome</keyword>
<evidence type="ECO:0000256" key="3">
    <source>
        <dbReference type="ARBA" id="ARBA00023163"/>
    </source>
</evidence>
<dbReference type="Pfam" id="PF12833">
    <property type="entry name" value="HTH_18"/>
    <property type="match status" value="1"/>
</dbReference>
<gene>
    <name evidence="5" type="ORF">EV644_107232</name>
</gene>
<feature type="domain" description="HTH araC/xylS-type" evidence="4">
    <location>
        <begin position="6"/>
        <end position="105"/>
    </location>
</feature>
<dbReference type="SMART" id="SM00342">
    <property type="entry name" value="HTH_ARAC"/>
    <property type="match status" value="1"/>
</dbReference>
<evidence type="ECO:0000259" key="4">
    <source>
        <dbReference type="PROSITE" id="PS01124"/>
    </source>
</evidence>
<sequence>MEDAFGRFVEVLAGCLDDPGVSGDQLAARLHLSRAQFDRVVGAAAGEAPDRLRRRVLLERAAFKLRTTGAGVLDVAVEAGYSSHEAFTRAFGRAFGTAPAVWRGSAAGFLLAAPNDVHFYPPGGLRLPARRQVRSMNFVPGLIEHHVAVVGRLLDTAAQRDPVLEAQLDKPIELSVLSIDVDPTIRSLLARLVGQLEMWTCAMANEPYDVTQERERTLEELREQLERVGPAFVATVRRIDAEDRFDETFVDVTGGEPYVFTAAGMIAHILTYAAYRRTLAVGALAALGADVEDDPLAWFNPSP</sequence>
<proteinExistence type="predicted"/>
<dbReference type="PANTHER" id="PTHR46796:SF13">
    <property type="entry name" value="HTH-TYPE TRANSCRIPTIONAL ACTIVATOR RHAS"/>
    <property type="match status" value="1"/>
</dbReference>
<keyword evidence="1" id="KW-0805">Transcription regulation</keyword>
<dbReference type="Gene3D" id="1.10.10.60">
    <property type="entry name" value="Homeodomain-like"/>
    <property type="match status" value="1"/>
</dbReference>
<organism evidence="5 6">
    <name type="scientific">Kribbella orskensis</name>
    <dbReference type="NCBI Taxonomy" id="2512216"/>
    <lineage>
        <taxon>Bacteria</taxon>
        <taxon>Bacillati</taxon>
        <taxon>Actinomycetota</taxon>
        <taxon>Actinomycetes</taxon>
        <taxon>Propionibacteriales</taxon>
        <taxon>Kribbellaceae</taxon>
        <taxon>Kribbella</taxon>
    </lineage>
</organism>
<dbReference type="EMBL" id="SLWM01000007">
    <property type="protein sequence ID" value="TCO21909.1"/>
    <property type="molecule type" value="Genomic_DNA"/>
</dbReference>
<dbReference type="InterPro" id="IPR018060">
    <property type="entry name" value="HTH_AraC"/>
</dbReference>
<protein>
    <submittedName>
        <fullName evidence="5">AraC-like DNA-binding protein</fullName>
    </submittedName>
</protein>
<dbReference type="SUPFAM" id="SSF46689">
    <property type="entry name" value="Homeodomain-like"/>
    <property type="match status" value="1"/>
</dbReference>
<name>A0ABY2BJA7_9ACTN</name>
<evidence type="ECO:0000313" key="5">
    <source>
        <dbReference type="EMBL" id="TCO21909.1"/>
    </source>
</evidence>
<evidence type="ECO:0000256" key="2">
    <source>
        <dbReference type="ARBA" id="ARBA00023125"/>
    </source>
</evidence>
<keyword evidence="3" id="KW-0804">Transcription</keyword>
<dbReference type="RefSeq" id="WP_132190448.1">
    <property type="nucleotide sequence ID" value="NZ_SLWM01000007.1"/>
</dbReference>
<dbReference type="PROSITE" id="PS01124">
    <property type="entry name" value="HTH_ARAC_FAMILY_2"/>
    <property type="match status" value="1"/>
</dbReference>
<dbReference type="PANTHER" id="PTHR46796">
    <property type="entry name" value="HTH-TYPE TRANSCRIPTIONAL ACTIVATOR RHAS-RELATED"/>
    <property type="match status" value="1"/>
</dbReference>
<comment type="caution">
    <text evidence="5">The sequence shown here is derived from an EMBL/GenBank/DDBJ whole genome shotgun (WGS) entry which is preliminary data.</text>
</comment>
<evidence type="ECO:0000256" key="1">
    <source>
        <dbReference type="ARBA" id="ARBA00023015"/>
    </source>
</evidence>
<keyword evidence="2" id="KW-0238">DNA-binding</keyword>
<reference evidence="5 6" key="1">
    <citation type="journal article" date="2015" name="Stand. Genomic Sci.">
        <title>Genomic Encyclopedia of Bacterial and Archaeal Type Strains, Phase III: the genomes of soil and plant-associated and newly described type strains.</title>
        <authorList>
            <person name="Whitman W.B."/>
            <person name="Woyke T."/>
            <person name="Klenk H.P."/>
            <person name="Zhou Y."/>
            <person name="Lilburn T.G."/>
            <person name="Beck B.J."/>
            <person name="De Vos P."/>
            <person name="Vandamme P."/>
            <person name="Eisen J.A."/>
            <person name="Garrity G."/>
            <person name="Hugenholtz P."/>
            <person name="Kyrpides N.C."/>
        </authorList>
    </citation>
    <scope>NUCLEOTIDE SEQUENCE [LARGE SCALE GENOMIC DNA]</scope>
    <source>
        <strain evidence="5 6">VKM Ac-2538</strain>
    </source>
</reference>
<dbReference type="InterPro" id="IPR009057">
    <property type="entry name" value="Homeodomain-like_sf"/>
</dbReference>
<evidence type="ECO:0000313" key="6">
    <source>
        <dbReference type="Proteomes" id="UP000295818"/>
    </source>
</evidence>
<dbReference type="Proteomes" id="UP000295818">
    <property type="component" value="Unassembled WGS sequence"/>
</dbReference>
<accession>A0ABY2BJA7</accession>
<dbReference type="InterPro" id="IPR050204">
    <property type="entry name" value="AraC_XylS_family_regulators"/>
</dbReference>